<dbReference type="WBParaSite" id="ACAC_0000792401-mRNA-1">
    <property type="protein sequence ID" value="ACAC_0000792401-mRNA-1"/>
    <property type="gene ID" value="ACAC_0000792401"/>
</dbReference>
<proteinExistence type="predicted"/>
<keyword evidence="1" id="KW-0479">Metal-binding</keyword>
<keyword evidence="3" id="KW-1185">Reference proteome</keyword>
<reference evidence="3" key="1">
    <citation type="submission" date="2012-09" db="EMBL/GenBank/DDBJ databases">
        <authorList>
            <person name="Martin A.A."/>
        </authorList>
    </citation>
    <scope>NUCLEOTIDE SEQUENCE</scope>
</reference>
<dbReference type="Gene3D" id="1.10.1280.10">
    <property type="entry name" value="Di-copper center containing domain from catechol oxidase"/>
    <property type="match status" value="1"/>
</dbReference>
<dbReference type="Pfam" id="PF00264">
    <property type="entry name" value="Tyrosinase"/>
    <property type="match status" value="1"/>
</dbReference>
<dbReference type="GO" id="GO:0016491">
    <property type="term" value="F:oxidoreductase activity"/>
    <property type="evidence" value="ECO:0007669"/>
    <property type="project" value="InterPro"/>
</dbReference>
<dbReference type="PANTHER" id="PTHR11474:SF50">
    <property type="entry name" value="TYROSINASE COPPER-BINDING DOMAIN-CONTAINING PROTEIN"/>
    <property type="match status" value="1"/>
</dbReference>
<evidence type="ECO:0000313" key="4">
    <source>
        <dbReference type="WBParaSite" id="ACAC_0000792401-mRNA-1"/>
    </source>
</evidence>
<dbReference type="InterPro" id="IPR008922">
    <property type="entry name" value="Di-copper_centre_dom_sf"/>
</dbReference>
<accession>A0A158P974</accession>
<evidence type="ECO:0000313" key="3">
    <source>
        <dbReference type="Proteomes" id="UP000035642"/>
    </source>
</evidence>
<dbReference type="PRINTS" id="PR00092">
    <property type="entry name" value="TYROSINASE"/>
</dbReference>
<name>A0A158P974_ANGCA</name>
<dbReference type="PANTHER" id="PTHR11474">
    <property type="entry name" value="TYROSINASE FAMILY MEMBER"/>
    <property type="match status" value="1"/>
</dbReference>
<evidence type="ECO:0000256" key="1">
    <source>
        <dbReference type="ARBA" id="ARBA00022723"/>
    </source>
</evidence>
<feature type="domain" description="Tyrosinase copper-binding" evidence="2">
    <location>
        <begin position="169"/>
        <end position="349"/>
    </location>
</feature>
<protein>
    <submittedName>
        <fullName evidence="4">Tyrosinase_Cu-bd domain-containing protein</fullName>
    </submittedName>
</protein>
<dbReference type="InterPro" id="IPR002227">
    <property type="entry name" value="Tyrosinase_Cu-bd"/>
</dbReference>
<organism evidence="3 4">
    <name type="scientific">Angiostrongylus cantonensis</name>
    <name type="common">Rat lungworm</name>
    <dbReference type="NCBI Taxonomy" id="6313"/>
    <lineage>
        <taxon>Eukaryota</taxon>
        <taxon>Metazoa</taxon>
        <taxon>Ecdysozoa</taxon>
        <taxon>Nematoda</taxon>
        <taxon>Chromadorea</taxon>
        <taxon>Rhabditida</taxon>
        <taxon>Rhabditina</taxon>
        <taxon>Rhabditomorpha</taxon>
        <taxon>Strongyloidea</taxon>
        <taxon>Metastrongylidae</taxon>
        <taxon>Angiostrongylus</taxon>
    </lineage>
</organism>
<dbReference type="GO" id="GO:0046872">
    <property type="term" value="F:metal ion binding"/>
    <property type="evidence" value="ECO:0007669"/>
    <property type="project" value="UniProtKB-KW"/>
</dbReference>
<dbReference type="InterPro" id="IPR050316">
    <property type="entry name" value="Tyrosinase/Hemocyanin"/>
</dbReference>
<evidence type="ECO:0000259" key="2">
    <source>
        <dbReference type="Pfam" id="PF00264"/>
    </source>
</evidence>
<dbReference type="AlphaFoldDB" id="A0A158P974"/>
<dbReference type="SUPFAM" id="SSF48056">
    <property type="entry name" value="Di-copper centre-containing domain"/>
    <property type="match status" value="1"/>
</dbReference>
<reference evidence="4" key="2">
    <citation type="submission" date="2016-04" db="UniProtKB">
        <authorList>
            <consortium name="WormBaseParasite"/>
        </authorList>
    </citation>
    <scope>IDENTIFICATION</scope>
</reference>
<sequence>MLLIKDGPVATNTVLSLVANNGECCSAKKVPYSLRLFKLLWKIWNKSSLELASNIVTETECLTGSKKYAERVDQPWFRAPRSEPQRIDEKDVCSFGKHTVPNDDDSATLSYWTPLEEKYLLCLNRRCVCPYFNGSISIDERILLSGELLRRALCQEITSRVHKRAGVRAGSAFTIWHREFLKRFELVVLHFSPNPNMGVPYWDSTLDCELREPLDSLIFTDIFFFFGEVNEDGFVVSPGHYKNNTRAISQDHPWILRGFGLNEHGKLLNKSRVDWIVNNPDINMVFGTSALSSNCTMKNTKDERILEPSHDKVHFFIGGDREEQHSSMNDVIFLFHHSVIDLIFETWRRNNQNRTERKRDYPAGNEKCFPPWHNIDSVMPMLHIPLLSRARRQQNTVWRKFVSAENAPDLKAREFATLASVCEESVIKDQQHIPTGQTVVVADVVLVEDTDASVNDK</sequence>
<dbReference type="Proteomes" id="UP000035642">
    <property type="component" value="Unassembled WGS sequence"/>
</dbReference>